<feature type="compositionally biased region" description="Basic and acidic residues" evidence="1">
    <location>
        <begin position="499"/>
        <end position="514"/>
    </location>
</feature>
<comment type="caution">
    <text evidence="2">The sequence shown here is derived from an EMBL/GenBank/DDBJ whole genome shotgun (WGS) entry which is preliminary data.</text>
</comment>
<organism evidence="2 3">
    <name type="scientific">Nesterenkonia cremea</name>
    <dbReference type="NCBI Taxonomy" id="1882340"/>
    <lineage>
        <taxon>Bacteria</taxon>
        <taxon>Bacillati</taxon>
        <taxon>Actinomycetota</taxon>
        <taxon>Actinomycetes</taxon>
        <taxon>Micrococcales</taxon>
        <taxon>Micrococcaceae</taxon>
        <taxon>Nesterenkonia</taxon>
    </lineage>
</organism>
<feature type="region of interest" description="Disordered" evidence="1">
    <location>
        <begin position="1"/>
        <end position="28"/>
    </location>
</feature>
<dbReference type="AlphaFoldDB" id="A0A917EP08"/>
<sequence length="651" mass="71175">MMLEARSGAEPLERYSKPHGHGDVSGKGLGRLMGATKLTVVELLVRETIQNTWDARLEGRRPEYGAYARFIPEPRARVLREEVFKDLPPVSPLADSLRHANFATLEVYDRGTLGLDGPLDPRSADVDHTSNFVKLVYDIGSTKVSGSGSGGTYGFGKTAAFTAGASRSVVYWTVCRNPEGALEHRLIGVCHGDEYSDEGQRFTGVHWWGRSPADSELLPLVGEEAKALGERLFTRRFQEGETGTSIMIIDPLVAKAALEDTEDSGDSHETRFEGAQRVSDRSSLTELRRQIATAAAKFAWPKLTPLPDTGEPPMRFHVGGDDDPDPDVIAGAPDFEPYKHTLNALRDHQTRGATHVTEMTVQVEGGLLQIECHPIRRNGQGKRLHVGDLAMARQHRLVSALPDGGSLATDALCNMRHDAELVVEYVQRQEIEADAWNWYAVFKPRPEFDAHFAAAEPPAHDSWTPGHATDQEASTTVQRTQRTVDTKLKSFLRQRRAAPKADGRSTRRVAEDLRGFVPAPDIAEESTSGRRTSSRSSKRASESSELVTLMSAHPVEGAQGRQTFEVQLRVGPQASGPVELALDVRARSAGGYEDLEAQDVQIWTSDSGDVEDGARRGFVGDPGEQMTIKVAVPRGTAIDLNVTEGKVLTDA</sequence>
<dbReference type="Proteomes" id="UP000633136">
    <property type="component" value="Unassembled WGS sequence"/>
</dbReference>
<dbReference type="RefSeq" id="WP_229658809.1">
    <property type="nucleotide sequence ID" value="NZ_BMIS01000003.1"/>
</dbReference>
<gene>
    <name evidence="2" type="ORF">GCM10011401_10170</name>
</gene>
<reference evidence="2" key="1">
    <citation type="journal article" date="2014" name="Int. J. Syst. Evol. Microbiol.">
        <title>Complete genome sequence of Corynebacterium casei LMG S-19264T (=DSM 44701T), isolated from a smear-ripened cheese.</title>
        <authorList>
            <consortium name="US DOE Joint Genome Institute (JGI-PGF)"/>
            <person name="Walter F."/>
            <person name="Albersmeier A."/>
            <person name="Kalinowski J."/>
            <person name="Ruckert C."/>
        </authorList>
    </citation>
    <scope>NUCLEOTIDE SEQUENCE</scope>
    <source>
        <strain evidence="2">CGMCC 1.15388</strain>
    </source>
</reference>
<feature type="region of interest" description="Disordered" evidence="1">
    <location>
        <begin position="493"/>
        <end position="545"/>
    </location>
</feature>
<dbReference type="EMBL" id="BMIS01000003">
    <property type="protein sequence ID" value="GGE64992.1"/>
    <property type="molecule type" value="Genomic_DNA"/>
</dbReference>
<evidence type="ECO:0000313" key="3">
    <source>
        <dbReference type="Proteomes" id="UP000633136"/>
    </source>
</evidence>
<name>A0A917EP08_9MICC</name>
<evidence type="ECO:0000313" key="2">
    <source>
        <dbReference type="EMBL" id="GGE64992.1"/>
    </source>
</evidence>
<feature type="region of interest" description="Disordered" evidence="1">
    <location>
        <begin position="457"/>
        <end position="480"/>
    </location>
</feature>
<keyword evidence="3" id="KW-1185">Reference proteome</keyword>
<protein>
    <submittedName>
        <fullName evidence="2">Uncharacterized protein</fullName>
    </submittedName>
</protein>
<feature type="compositionally biased region" description="Basic and acidic residues" evidence="1">
    <location>
        <begin position="11"/>
        <end position="24"/>
    </location>
</feature>
<accession>A0A917EP08</accession>
<reference evidence="2" key="2">
    <citation type="submission" date="2020-09" db="EMBL/GenBank/DDBJ databases">
        <authorList>
            <person name="Sun Q."/>
            <person name="Zhou Y."/>
        </authorList>
    </citation>
    <scope>NUCLEOTIDE SEQUENCE</scope>
    <source>
        <strain evidence="2">CGMCC 1.15388</strain>
    </source>
</reference>
<proteinExistence type="predicted"/>
<evidence type="ECO:0000256" key="1">
    <source>
        <dbReference type="SAM" id="MobiDB-lite"/>
    </source>
</evidence>